<dbReference type="Proteomes" id="UP000095287">
    <property type="component" value="Unplaced"/>
</dbReference>
<sequence length="179" mass="19765">MGHYFRQRQRRGSKGVRSGYSAQSAHWLRRLCFADRHLPSYDSCSSSLRSTKMDIARLLLLAFNVSLLVSSTYGINCYVDLDTPSGHVNGERKCDGNFCLFATNGKEKLQACPNKGICTKAVYEEVLLPSGSLGVGGCCAEDMCNTNLQRLRESVNTGVMLPVVTLSSLSAAFVQFFMW</sequence>
<evidence type="ECO:0000313" key="2">
    <source>
        <dbReference type="Proteomes" id="UP000095287"/>
    </source>
</evidence>
<keyword evidence="2" id="KW-1185">Reference proteome</keyword>
<dbReference type="WBParaSite" id="L893_g9094.t1">
    <property type="protein sequence ID" value="L893_g9094.t1"/>
    <property type="gene ID" value="L893_g9094"/>
</dbReference>
<protein>
    <submittedName>
        <fullName evidence="3">Activin_recp domain-containing protein</fullName>
    </submittedName>
</protein>
<accession>A0A1I8ATS7</accession>
<evidence type="ECO:0000256" key="1">
    <source>
        <dbReference type="SAM" id="Phobius"/>
    </source>
</evidence>
<feature type="transmembrane region" description="Helical" evidence="1">
    <location>
        <begin position="159"/>
        <end position="178"/>
    </location>
</feature>
<keyword evidence="1" id="KW-0812">Transmembrane</keyword>
<reference evidence="3" key="1">
    <citation type="submission" date="2016-11" db="UniProtKB">
        <authorList>
            <consortium name="WormBaseParasite"/>
        </authorList>
    </citation>
    <scope>IDENTIFICATION</scope>
</reference>
<keyword evidence="1" id="KW-0472">Membrane</keyword>
<proteinExistence type="predicted"/>
<keyword evidence="1" id="KW-1133">Transmembrane helix</keyword>
<organism evidence="2 3">
    <name type="scientific">Steinernema glaseri</name>
    <dbReference type="NCBI Taxonomy" id="37863"/>
    <lineage>
        <taxon>Eukaryota</taxon>
        <taxon>Metazoa</taxon>
        <taxon>Ecdysozoa</taxon>
        <taxon>Nematoda</taxon>
        <taxon>Chromadorea</taxon>
        <taxon>Rhabditida</taxon>
        <taxon>Tylenchina</taxon>
        <taxon>Panagrolaimomorpha</taxon>
        <taxon>Strongyloidoidea</taxon>
        <taxon>Steinernematidae</taxon>
        <taxon>Steinernema</taxon>
    </lineage>
</organism>
<evidence type="ECO:0000313" key="3">
    <source>
        <dbReference type="WBParaSite" id="L893_g9094.t1"/>
    </source>
</evidence>
<dbReference type="AlphaFoldDB" id="A0A1I8ATS7"/>
<name>A0A1I8ATS7_9BILA</name>